<dbReference type="STRING" id="203124.Tery_2776"/>
<evidence type="ECO:0000259" key="1">
    <source>
        <dbReference type="Pfam" id="PF12770"/>
    </source>
</evidence>
<dbReference type="InterPro" id="IPR024983">
    <property type="entry name" value="CHAT_dom"/>
</dbReference>
<sequence length="105" mass="11816">MPLLVGDHSAWLRTETSVWSVSDQGTLGLMTEFYTHLNSVKIKSEALIQGQLAMLQGKVVITYRELRGSNTRGVVKLPSAFANIKNQNLSHLYYWEGFTIVVSSW</sequence>
<dbReference type="eggNOG" id="COG4995">
    <property type="taxonomic scope" value="Bacteria"/>
</dbReference>
<name>Q110W6_TRIEI</name>
<evidence type="ECO:0000313" key="2">
    <source>
        <dbReference type="EMBL" id="ABG51958.1"/>
    </source>
</evidence>
<dbReference type="Pfam" id="PF12770">
    <property type="entry name" value="CHAT"/>
    <property type="match status" value="1"/>
</dbReference>
<dbReference type="HOGENOM" id="CLU_2235401_0_0_3"/>
<organism evidence="2">
    <name type="scientific">Trichodesmium erythraeum (strain IMS101)</name>
    <dbReference type="NCBI Taxonomy" id="203124"/>
    <lineage>
        <taxon>Bacteria</taxon>
        <taxon>Bacillati</taxon>
        <taxon>Cyanobacteriota</taxon>
        <taxon>Cyanophyceae</taxon>
        <taxon>Oscillatoriophycideae</taxon>
        <taxon>Oscillatoriales</taxon>
        <taxon>Microcoleaceae</taxon>
        <taxon>Trichodesmium</taxon>
    </lineage>
</organism>
<gene>
    <name evidence="2" type="ordered locus">Tery_2776</name>
</gene>
<reference evidence="2" key="1">
    <citation type="submission" date="2006-06" db="EMBL/GenBank/DDBJ databases">
        <title>Complete sequence of Trichodesmium erythraeum IMS101.</title>
        <authorList>
            <consortium name="US DOE Joint Genome Institute"/>
            <person name="Copeland A."/>
            <person name="Lucas S."/>
            <person name="Lapidus A."/>
            <person name="Barry K."/>
            <person name="Detter J.C."/>
            <person name="Glavina del Rio T."/>
            <person name="Hammon N."/>
            <person name="Israni S."/>
            <person name="Dalin E."/>
            <person name="Tice H."/>
            <person name="Pitluck S."/>
            <person name="Kiss H."/>
            <person name="Munk A.C."/>
            <person name="Brettin T."/>
            <person name="Bruce D."/>
            <person name="Han C."/>
            <person name="Tapia R."/>
            <person name="Gilna P."/>
            <person name="Schmutz J."/>
            <person name="Larimer F."/>
            <person name="Land M."/>
            <person name="Hauser L."/>
            <person name="Kyrpides N."/>
            <person name="Kim E."/>
            <person name="Richardson P."/>
        </authorList>
    </citation>
    <scope>NUCLEOTIDE SEQUENCE [LARGE SCALE GENOMIC DNA]</scope>
    <source>
        <strain evidence="2">IMS101</strain>
    </source>
</reference>
<dbReference type="EMBL" id="CP000393">
    <property type="protein sequence ID" value="ABG51958.1"/>
    <property type="molecule type" value="Genomic_DNA"/>
</dbReference>
<feature type="domain" description="CHAT" evidence="1">
    <location>
        <begin position="17"/>
        <end position="101"/>
    </location>
</feature>
<proteinExistence type="predicted"/>
<protein>
    <recommendedName>
        <fullName evidence="1">CHAT domain-containing protein</fullName>
    </recommendedName>
</protein>
<dbReference type="AlphaFoldDB" id="Q110W6"/>
<accession>Q110W6</accession>
<dbReference type="KEGG" id="ter:Tery_2776"/>